<proteinExistence type="predicted"/>
<reference evidence="2 3" key="1">
    <citation type="journal article" date="2018" name="PLoS Genet.">
        <title>Population sequencing reveals clonal diversity and ancestral inbreeding in the grapevine cultivar Chardonnay.</title>
        <authorList>
            <person name="Roach M.J."/>
            <person name="Johnson D.L."/>
            <person name="Bohlmann J."/>
            <person name="van Vuuren H.J."/>
            <person name="Jones S.J."/>
            <person name="Pretorius I.S."/>
            <person name="Schmidt S.A."/>
            <person name="Borneman A.R."/>
        </authorList>
    </citation>
    <scope>NUCLEOTIDE SEQUENCE [LARGE SCALE GENOMIC DNA]</scope>
    <source>
        <strain evidence="3">cv. Chardonnay</strain>
        <tissue evidence="2">Leaf</tissue>
    </source>
</reference>
<evidence type="ECO:0000313" key="3">
    <source>
        <dbReference type="Proteomes" id="UP000288805"/>
    </source>
</evidence>
<dbReference type="EMBL" id="QGNW01000001">
    <property type="protein sequence ID" value="RVX23793.1"/>
    <property type="molecule type" value="Genomic_DNA"/>
</dbReference>
<gene>
    <name evidence="2" type="ORF">CK203_000669</name>
</gene>
<dbReference type="AlphaFoldDB" id="A0A438KRG4"/>
<comment type="caution">
    <text evidence="2">The sequence shown here is derived from an EMBL/GenBank/DDBJ whole genome shotgun (WGS) entry which is preliminary data.</text>
</comment>
<feature type="region of interest" description="Disordered" evidence="1">
    <location>
        <begin position="1"/>
        <end position="24"/>
    </location>
</feature>
<sequence>MCWKLHRKPQVWGKGNKSPSNNGCSLQVMTEPTKNQAIRNSKNPEQPFFTKEQLEHLHSFISQTQISSNPTSSSNLAQAELCMGKRIGSAKEMDGLFIQEEKSKALGIISLSCEK</sequence>
<protein>
    <submittedName>
        <fullName evidence="2">Uncharacterized protein</fullName>
    </submittedName>
</protein>
<evidence type="ECO:0000256" key="1">
    <source>
        <dbReference type="SAM" id="MobiDB-lite"/>
    </source>
</evidence>
<evidence type="ECO:0000313" key="2">
    <source>
        <dbReference type="EMBL" id="RVX23793.1"/>
    </source>
</evidence>
<dbReference type="Proteomes" id="UP000288805">
    <property type="component" value="Unassembled WGS sequence"/>
</dbReference>
<accession>A0A438KRG4</accession>
<name>A0A438KRG4_VITVI</name>
<organism evidence="2 3">
    <name type="scientific">Vitis vinifera</name>
    <name type="common">Grape</name>
    <dbReference type="NCBI Taxonomy" id="29760"/>
    <lineage>
        <taxon>Eukaryota</taxon>
        <taxon>Viridiplantae</taxon>
        <taxon>Streptophyta</taxon>
        <taxon>Embryophyta</taxon>
        <taxon>Tracheophyta</taxon>
        <taxon>Spermatophyta</taxon>
        <taxon>Magnoliopsida</taxon>
        <taxon>eudicotyledons</taxon>
        <taxon>Gunneridae</taxon>
        <taxon>Pentapetalae</taxon>
        <taxon>rosids</taxon>
        <taxon>Vitales</taxon>
        <taxon>Vitaceae</taxon>
        <taxon>Viteae</taxon>
        <taxon>Vitis</taxon>
    </lineage>
</organism>